<gene>
    <name evidence="1" type="ORF">CLV82_2090</name>
</gene>
<protein>
    <submittedName>
        <fullName evidence="1">Uncharacterized protein</fullName>
    </submittedName>
</protein>
<dbReference type="RefSeq" id="WP_133644213.1">
    <property type="nucleotide sequence ID" value="NZ_SNYI01000002.1"/>
</dbReference>
<name>A0A4R6TLJ9_9FLAO</name>
<reference evidence="1 2" key="1">
    <citation type="submission" date="2019-03" db="EMBL/GenBank/DDBJ databases">
        <title>Genomic Encyclopedia of Archaeal and Bacterial Type Strains, Phase II (KMG-II): from individual species to whole genera.</title>
        <authorList>
            <person name="Goeker M."/>
        </authorList>
    </citation>
    <scope>NUCLEOTIDE SEQUENCE [LARGE SCALE GENOMIC DNA]</scope>
    <source>
        <strain evidence="1 2">DSM 18435</strain>
    </source>
</reference>
<dbReference type="Proteomes" id="UP000295468">
    <property type="component" value="Unassembled WGS sequence"/>
</dbReference>
<organism evidence="1 2">
    <name type="scientific">Zeaxanthinibacter enoshimensis</name>
    <dbReference type="NCBI Taxonomy" id="392009"/>
    <lineage>
        <taxon>Bacteria</taxon>
        <taxon>Pseudomonadati</taxon>
        <taxon>Bacteroidota</taxon>
        <taxon>Flavobacteriia</taxon>
        <taxon>Flavobacteriales</taxon>
        <taxon>Flavobacteriaceae</taxon>
        <taxon>Zeaxanthinibacter</taxon>
    </lineage>
</organism>
<dbReference type="AlphaFoldDB" id="A0A4R6TLJ9"/>
<comment type="caution">
    <text evidence="1">The sequence shown here is derived from an EMBL/GenBank/DDBJ whole genome shotgun (WGS) entry which is preliminary data.</text>
</comment>
<proteinExistence type="predicted"/>
<dbReference type="OrthoDB" id="1098088at2"/>
<dbReference type="EMBL" id="SNYI01000002">
    <property type="protein sequence ID" value="TDQ31382.1"/>
    <property type="molecule type" value="Genomic_DNA"/>
</dbReference>
<evidence type="ECO:0000313" key="2">
    <source>
        <dbReference type="Proteomes" id="UP000295468"/>
    </source>
</evidence>
<accession>A0A4R6TLJ9</accession>
<sequence>MEQVKISGYHQVPRSIEQEARKALSYYPTLSETHITFKFKENIRKSTMQAQPDFKTILGSRKKRKYYVLISNRFKISGQEFRTRDIPSEIMIGWLGHELGHILDYTHRSGLNLLWFGFRYLFFSNSIKAAERTADAFAVANGMEHYILKTKEFILNHAAISPQYKNRIKKFYLSPEEIMEMVAARNNES</sequence>
<keyword evidence="2" id="KW-1185">Reference proteome</keyword>
<evidence type="ECO:0000313" key="1">
    <source>
        <dbReference type="EMBL" id="TDQ31382.1"/>
    </source>
</evidence>